<dbReference type="InterPro" id="IPR005333">
    <property type="entry name" value="Transcription_factor_TCP"/>
</dbReference>
<evidence type="ECO:0000256" key="6">
    <source>
        <dbReference type="SAM" id="MobiDB-lite"/>
    </source>
</evidence>
<feature type="compositionally biased region" description="Basic and acidic residues" evidence="6">
    <location>
        <begin position="193"/>
        <end position="217"/>
    </location>
</feature>
<evidence type="ECO:0000256" key="3">
    <source>
        <dbReference type="ARBA" id="ARBA00023125"/>
    </source>
</evidence>
<sequence length="428" mass="46978">MENRHACKRSRVSTGDRPVPLIGRRENHSYEDYVVDEDEATASGSNATIGGNNLGQWQHPSSRIFRVSRASGGKDRHSKVFTSKGLRDRRVRLSVSTAIQFYDLQDRLGYDQPSKAIEWLINAASSAIAELPSLGSTFPELPVPAKKLEDPIMDDTEVDRGHYQQQQHLSMSKSGCSSTSETSKGSVLSLSRSENRVKARERARSRDVKERDRDEHGGLHLISSTSKLRQHMDPTFISQNSFTELLTCAAAGYSCNDGATVTDCINKQIRHSPLVKITPDYFAPQQSVFPPKASTQAHFWNNIAAASAAGDNSQMQRFSFTQEQMDFNLNFSIAPGLTNFSRGTLQSKSSALSVQQHPQLRRFSSSSSMEGPNLPLIFGAVAPAPAAASSALDFHLDFGSHLQLNGNTSTPLLLDGYRTSELEGKGES</sequence>
<dbReference type="GO" id="GO:0005634">
    <property type="term" value="C:nucleus"/>
    <property type="evidence" value="ECO:0007669"/>
    <property type="project" value="UniProtKB-SubCell"/>
</dbReference>
<keyword evidence="10" id="KW-1185">Reference proteome</keyword>
<dbReference type="PANTHER" id="PTHR31072:SF93">
    <property type="entry name" value="TRANSCRIPTION FACTOR TCP24"/>
    <property type="match status" value="1"/>
</dbReference>
<reference evidence="9 10" key="1">
    <citation type="journal article" date="2017" name="Nature">
        <title>The Apostasia genome and the evolution of orchids.</title>
        <authorList>
            <person name="Zhang G.Q."/>
            <person name="Liu K.W."/>
            <person name="Li Z."/>
            <person name="Lohaus R."/>
            <person name="Hsiao Y.Y."/>
            <person name="Niu S.C."/>
            <person name="Wang J.Y."/>
            <person name="Lin Y.C."/>
            <person name="Xu Q."/>
            <person name="Chen L.J."/>
            <person name="Yoshida K."/>
            <person name="Fujiwara S."/>
            <person name="Wang Z.W."/>
            <person name="Zhang Y.Q."/>
            <person name="Mitsuda N."/>
            <person name="Wang M."/>
            <person name="Liu G.H."/>
            <person name="Pecoraro L."/>
            <person name="Huang H.X."/>
            <person name="Xiao X.J."/>
            <person name="Lin M."/>
            <person name="Wu X.Y."/>
            <person name="Wu W.L."/>
            <person name="Chen Y.Y."/>
            <person name="Chang S.B."/>
            <person name="Sakamoto S."/>
            <person name="Ohme-Takagi M."/>
            <person name="Yagi M."/>
            <person name="Zeng S.J."/>
            <person name="Shen C.Y."/>
            <person name="Yeh C.M."/>
            <person name="Luo Y.B."/>
            <person name="Tsai W.C."/>
            <person name="Van de Peer Y."/>
            <person name="Liu Z.J."/>
        </authorList>
    </citation>
    <scope>NUCLEOTIDE SEQUENCE [LARGE SCALE GENOMIC DNA]</scope>
    <source>
        <strain evidence="10">cv. Shenzhen</strain>
        <tissue evidence="9">Stem</tissue>
    </source>
</reference>
<dbReference type="GO" id="GO:2000032">
    <property type="term" value="P:regulation of secondary shoot formation"/>
    <property type="evidence" value="ECO:0007669"/>
    <property type="project" value="TreeGrafter"/>
</dbReference>
<evidence type="ECO:0000256" key="4">
    <source>
        <dbReference type="ARBA" id="ARBA00023163"/>
    </source>
</evidence>
<evidence type="ECO:0000313" key="9">
    <source>
        <dbReference type="EMBL" id="PKA62001.1"/>
    </source>
</evidence>
<evidence type="ECO:0000256" key="2">
    <source>
        <dbReference type="ARBA" id="ARBA00023015"/>
    </source>
</evidence>
<keyword evidence="4" id="KW-0804">Transcription</keyword>
<evidence type="ECO:0000259" key="7">
    <source>
        <dbReference type="PROSITE" id="PS51369"/>
    </source>
</evidence>
<dbReference type="GO" id="GO:0043565">
    <property type="term" value="F:sequence-specific DNA binding"/>
    <property type="evidence" value="ECO:0007669"/>
    <property type="project" value="TreeGrafter"/>
</dbReference>
<dbReference type="PROSITE" id="PS51370">
    <property type="entry name" value="R"/>
    <property type="match status" value="1"/>
</dbReference>
<dbReference type="Proteomes" id="UP000236161">
    <property type="component" value="Unassembled WGS sequence"/>
</dbReference>
<dbReference type="STRING" id="1088818.A0A2I0B2H6"/>
<feature type="domain" description="TCP" evidence="7">
    <location>
        <begin position="73"/>
        <end position="131"/>
    </location>
</feature>
<name>A0A2I0B2H6_9ASPA</name>
<dbReference type="OrthoDB" id="688758at2759"/>
<keyword evidence="2" id="KW-0805">Transcription regulation</keyword>
<dbReference type="GO" id="GO:0003700">
    <property type="term" value="F:DNA-binding transcription factor activity"/>
    <property type="evidence" value="ECO:0007669"/>
    <property type="project" value="InterPro"/>
</dbReference>
<keyword evidence="5" id="KW-0539">Nucleus</keyword>
<organism evidence="9 10">
    <name type="scientific">Apostasia shenzhenica</name>
    <dbReference type="NCBI Taxonomy" id="1088818"/>
    <lineage>
        <taxon>Eukaryota</taxon>
        <taxon>Viridiplantae</taxon>
        <taxon>Streptophyta</taxon>
        <taxon>Embryophyta</taxon>
        <taxon>Tracheophyta</taxon>
        <taxon>Spermatophyta</taxon>
        <taxon>Magnoliopsida</taxon>
        <taxon>Liliopsida</taxon>
        <taxon>Asparagales</taxon>
        <taxon>Orchidaceae</taxon>
        <taxon>Apostasioideae</taxon>
        <taxon>Apostasia</taxon>
    </lineage>
</organism>
<dbReference type="PANTHER" id="PTHR31072">
    <property type="entry name" value="TRANSCRIPTION FACTOR TCP4-RELATED"/>
    <property type="match status" value="1"/>
</dbReference>
<evidence type="ECO:0000256" key="5">
    <source>
        <dbReference type="ARBA" id="ARBA00023242"/>
    </source>
</evidence>
<feature type="region of interest" description="Disordered" evidence="6">
    <location>
        <begin position="1"/>
        <end position="23"/>
    </location>
</feature>
<dbReference type="PROSITE" id="PS51369">
    <property type="entry name" value="TCP"/>
    <property type="match status" value="1"/>
</dbReference>
<evidence type="ECO:0000256" key="1">
    <source>
        <dbReference type="ARBA" id="ARBA00004123"/>
    </source>
</evidence>
<feature type="region of interest" description="Disordered" evidence="6">
    <location>
        <begin position="161"/>
        <end position="217"/>
    </location>
</feature>
<protein>
    <submittedName>
        <fullName evidence="9">Transcription factor TCP2</fullName>
    </submittedName>
</protein>
<dbReference type="InterPro" id="IPR017887">
    <property type="entry name" value="TF_TCP_subgr"/>
</dbReference>
<dbReference type="Pfam" id="PF03634">
    <property type="entry name" value="TCP"/>
    <property type="match status" value="1"/>
</dbReference>
<feature type="compositionally biased region" description="Low complexity" evidence="6">
    <location>
        <begin position="169"/>
        <end position="189"/>
    </location>
</feature>
<dbReference type="AlphaFoldDB" id="A0A2I0B2H6"/>
<feature type="compositionally biased region" description="Basic residues" evidence="6">
    <location>
        <begin position="1"/>
        <end position="11"/>
    </location>
</feature>
<comment type="subcellular location">
    <subcellularLocation>
        <location evidence="1">Nucleus</location>
    </subcellularLocation>
</comment>
<keyword evidence="3" id="KW-0238">DNA-binding</keyword>
<evidence type="ECO:0000313" key="10">
    <source>
        <dbReference type="Proteomes" id="UP000236161"/>
    </source>
</evidence>
<proteinExistence type="predicted"/>
<evidence type="ECO:0000259" key="8">
    <source>
        <dbReference type="PROSITE" id="PS51370"/>
    </source>
</evidence>
<feature type="domain" description="R" evidence="8">
    <location>
        <begin position="193"/>
        <end position="211"/>
    </location>
</feature>
<dbReference type="InterPro" id="IPR017888">
    <property type="entry name" value="CYC/TB1_R_domain"/>
</dbReference>
<dbReference type="EMBL" id="KZ451922">
    <property type="protein sequence ID" value="PKA62001.1"/>
    <property type="molecule type" value="Genomic_DNA"/>
</dbReference>
<accession>A0A2I0B2H6</accession>
<gene>
    <name evidence="9" type="primary">TCP2</name>
    <name evidence="9" type="ORF">AXF42_Ash019207</name>
</gene>